<gene>
    <name evidence="2" type="ORF">SCA03_43830</name>
</gene>
<protein>
    <submittedName>
        <fullName evidence="2">Uncharacterized protein</fullName>
    </submittedName>
</protein>
<dbReference type="EMBL" id="BJMM01000024">
    <property type="protein sequence ID" value="GEB51832.1"/>
    <property type="molecule type" value="Genomic_DNA"/>
</dbReference>
<reference evidence="2 3" key="1">
    <citation type="submission" date="2019-06" db="EMBL/GenBank/DDBJ databases">
        <title>Whole genome shotgun sequence of Streptomyces cacaoi subsp. cacaoi NBRC 12748.</title>
        <authorList>
            <person name="Hosoyama A."/>
            <person name="Uohara A."/>
            <person name="Ohji S."/>
            <person name="Ichikawa N."/>
        </authorList>
    </citation>
    <scope>NUCLEOTIDE SEQUENCE [LARGE SCALE GENOMIC DNA]</scope>
    <source>
        <strain evidence="2 3">NBRC 12748</strain>
    </source>
</reference>
<name>A0A4Y3R2U5_STRCI</name>
<dbReference type="RefSeq" id="WP_086815277.1">
    <property type="nucleotide sequence ID" value="NZ_BJMM01000024.1"/>
</dbReference>
<dbReference type="AlphaFoldDB" id="A0A4Y3R2U5"/>
<evidence type="ECO:0000313" key="2">
    <source>
        <dbReference type="EMBL" id="GEB51832.1"/>
    </source>
</evidence>
<organism evidence="2 3">
    <name type="scientific">Streptomyces cacaoi</name>
    <dbReference type="NCBI Taxonomy" id="1898"/>
    <lineage>
        <taxon>Bacteria</taxon>
        <taxon>Bacillati</taxon>
        <taxon>Actinomycetota</taxon>
        <taxon>Actinomycetes</taxon>
        <taxon>Kitasatosporales</taxon>
        <taxon>Streptomycetaceae</taxon>
        <taxon>Streptomyces</taxon>
    </lineage>
</organism>
<keyword evidence="3" id="KW-1185">Reference proteome</keyword>
<dbReference type="Proteomes" id="UP000319210">
    <property type="component" value="Unassembled WGS sequence"/>
</dbReference>
<proteinExistence type="predicted"/>
<feature type="region of interest" description="Disordered" evidence="1">
    <location>
        <begin position="101"/>
        <end position="120"/>
    </location>
</feature>
<feature type="compositionally biased region" description="Pro residues" evidence="1">
    <location>
        <begin position="107"/>
        <end position="118"/>
    </location>
</feature>
<sequence>MSGPQSPSPDGKLDVTPSTLYGVSGEVAAYQGIFHKGGNSFLAELARYPDCGGYGSSATAFAAAYKEVGERFMDVWAKCVVGVGGAAVGFTVTANNFAKADAATNPSGPPPSERPPPTVIEKAPDYRAVTDLSWGDWDDGQSVWQAALEGLEGVALAVLRPLLEEACRWGKAAEILPLPDYQGLDSLSKVWQLSPMATIGTVDGGLTNSLARITDQSNSEWQTAMRKFCGSLWGTTAWGKRRDGYQWHHY</sequence>
<evidence type="ECO:0000256" key="1">
    <source>
        <dbReference type="SAM" id="MobiDB-lite"/>
    </source>
</evidence>
<evidence type="ECO:0000313" key="3">
    <source>
        <dbReference type="Proteomes" id="UP000319210"/>
    </source>
</evidence>
<comment type="caution">
    <text evidence="2">The sequence shown here is derived from an EMBL/GenBank/DDBJ whole genome shotgun (WGS) entry which is preliminary data.</text>
</comment>
<accession>A0A4Y3R2U5</accession>